<dbReference type="Pfam" id="PF05742">
    <property type="entry name" value="TANGO2"/>
    <property type="match status" value="1"/>
</dbReference>
<comment type="caution">
    <text evidence="2">The sequence shown here is derived from an EMBL/GenBank/DDBJ whole genome shotgun (WGS) entry which is preliminary data.</text>
</comment>
<name>A0AA43QJU2_9LECA</name>
<accession>A0AA43QJU2</accession>
<dbReference type="PANTHER" id="PTHR17985">
    <property type="entry name" value="SER/THR-RICH PROTEIN T10 IN DGCR REGION"/>
    <property type="match status" value="1"/>
</dbReference>
<feature type="region of interest" description="Disordered" evidence="1">
    <location>
        <begin position="182"/>
        <end position="214"/>
    </location>
</feature>
<proteinExistence type="predicted"/>
<reference evidence="2" key="1">
    <citation type="journal article" date="2023" name="Genome Biol. Evol.">
        <title>First Whole Genome Sequence and Flow Cytometry Genome Size Data for the Lichen-Forming Fungus Ramalina farinacea (Ascomycota).</title>
        <authorList>
            <person name="Llewellyn T."/>
            <person name="Mian S."/>
            <person name="Hill R."/>
            <person name="Leitch I.J."/>
            <person name="Gaya E."/>
        </authorList>
    </citation>
    <scope>NUCLEOTIDE SEQUENCE</scope>
    <source>
        <strain evidence="2">LIQ254RAFAR</strain>
    </source>
</reference>
<dbReference type="GO" id="GO:0005794">
    <property type="term" value="C:Golgi apparatus"/>
    <property type="evidence" value="ECO:0007669"/>
    <property type="project" value="TreeGrafter"/>
</dbReference>
<dbReference type="InterPro" id="IPR008551">
    <property type="entry name" value="TANGO2"/>
</dbReference>
<feature type="compositionally biased region" description="Basic and acidic residues" evidence="1">
    <location>
        <begin position="182"/>
        <end position="206"/>
    </location>
</feature>
<keyword evidence="3" id="KW-1185">Reference proteome</keyword>
<evidence type="ECO:0000313" key="3">
    <source>
        <dbReference type="Proteomes" id="UP001161017"/>
    </source>
</evidence>
<dbReference type="EMBL" id="JAPUFD010000002">
    <property type="protein sequence ID" value="MDI1486008.1"/>
    <property type="molecule type" value="Genomic_DNA"/>
</dbReference>
<dbReference type="AlphaFoldDB" id="A0AA43QJU2"/>
<dbReference type="GO" id="GO:0007030">
    <property type="term" value="P:Golgi organization"/>
    <property type="evidence" value="ECO:0007669"/>
    <property type="project" value="TreeGrafter"/>
</dbReference>
<protein>
    <submittedName>
        <fullName evidence="2">Uncharacterized protein</fullName>
    </submittedName>
</protein>
<dbReference type="PANTHER" id="PTHR17985:SF8">
    <property type="entry name" value="TRANSPORT AND GOLGI ORGANIZATION PROTEIN 2 HOMOLOG"/>
    <property type="match status" value="1"/>
</dbReference>
<dbReference type="GO" id="GO:0009306">
    <property type="term" value="P:protein secretion"/>
    <property type="evidence" value="ECO:0007669"/>
    <property type="project" value="TreeGrafter"/>
</dbReference>
<organism evidence="2 3">
    <name type="scientific">Ramalina farinacea</name>
    <dbReference type="NCBI Taxonomy" id="258253"/>
    <lineage>
        <taxon>Eukaryota</taxon>
        <taxon>Fungi</taxon>
        <taxon>Dikarya</taxon>
        <taxon>Ascomycota</taxon>
        <taxon>Pezizomycotina</taxon>
        <taxon>Lecanoromycetes</taxon>
        <taxon>OSLEUM clade</taxon>
        <taxon>Lecanoromycetidae</taxon>
        <taxon>Lecanorales</taxon>
        <taxon>Lecanorineae</taxon>
        <taxon>Ramalinaceae</taxon>
        <taxon>Ramalina</taxon>
    </lineage>
</organism>
<sequence length="261" mass="28508">MTRQGRLAVLTNFREEGAIKPGPRSRGLLPNLHLTRSIQDGQGTEDFVSSLIERDGLQGIGGFSLVCGQVGEPIAVISNRTPNVKDITWITKTRGETVGLSNANIADRSWTKVTRGETLVQDVIHQSVSAKGSKESLVEALFDVLSDDALPRDTDGKSWESRVRELRKSIFIPAVGGRATKKESAEDLAAAKEDDHTSLNKPHQQDPKQLGMSGTYGTQKQTIVLVSHGGHVTFIERSLYGNEPLDNSETQDRVFEFDIGS</sequence>
<gene>
    <name evidence="2" type="ORF">OHK93_004197</name>
</gene>
<evidence type="ECO:0000313" key="2">
    <source>
        <dbReference type="EMBL" id="MDI1486008.1"/>
    </source>
</evidence>
<dbReference type="Proteomes" id="UP001161017">
    <property type="component" value="Unassembled WGS sequence"/>
</dbReference>
<evidence type="ECO:0000256" key="1">
    <source>
        <dbReference type="SAM" id="MobiDB-lite"/>
    </source>
</evidence>